<feature type="coiled-coil region" evidence="1">
    <location>
        <begin position="119"/>
        <end position="153"/>
    </location>
</feature>
<dbReference type="Pfam" id="PF00990">
    <property type="entry name" value="GGDEF"/>
    <property type="match status" value="1"/>
</dbReference>
<evidence type="ECO:0000313" key="4">
    <source>
        <dbReference type="EMBL" id="BBB89471.1"/>
    </source>
</evidence>
<keyword evidence="5" id="KW-1185">Reference proteome</keyword>
<dbReference type="EC" id="2.7.7.65" evidence="4"/>
<dbReference type="InterPro" id="IPR050469">
    <property type="entry name" value="Diguanylate_Cyclase"/>
</dbReference>
<keyword evidence="1" id="KW-0175">Coiled coil</keyword>
<dbReference type="GO" id="GO:0052621">
    <property type="term" value="F:diguanylate cyclase activity"/>
    <property type="evidence" value="ECO:0007669"/>
    <property type="project" value="UniProtKB-EC"/>
</dbReference>
<evidence type="ECO:0000313" key="5">
    <source>
        <dbReference type="Proteomes" id="UP000276437"/>
    </source>
</evidence>
<evidence type="ECO:0000256" key="2">
    <source>
        <dbReference type="SAM" id="Phobius"/>
    </source>
</evidence>
<organism evidence="4 5">
    <name type="scientific">Methylomusa anaerophila</name>
    <dbReference type="NCBI Taxonomy" id="1930071"/>
    <lineage>
        <taxon>Bacteria</taxon>
        <taxon>Bacillati</taxon>
        <taxon>Bacillota</taxon>
        <taxon>Negativicutes</taxon>
        <taxon>Selenomonadales</taxon>
        <taxon>Sporomusaceae</taxon>
        <taxon>Methylomusa</taxon>
    </lineage>
</organism>
<keyword evidence="4" id="KW-0548">Nucleotidyltransferase</keyword>
<keyword evidence="4" id="KW-0808">Transferase</keyword>
<dbReference type="Proteomes" id="UP000276437">
    <property type="component" value="Chromosome"/>
</dbReference>
<dbReference type="CDD" id="cd01949">
    <property type="entry name" value="GGDEF"/>
    <property type="match status" value="1"/>
</dbReference>
<name>A0A348AEH3_9FIRM</name>
<dbReference type="SMART" id="SM00267">
    <property type="entry name" value="GGDEF"/>
    <property type="match status" value="1"/>
</dbReference>
<protein>
    <submittedName>
        <fullName evidence="4">Putative diguanylate cyclase YcdT</fullName>
        <ecNumber evidence="4">2.7.7.65</ecNumber>
    </submittedName>
</protein>
<proteinExistence type="predicted"/>
<dbReference type="SUPFAM" id="SSF55073">
    <property type="entry name" value="Nucleotide cyclase"/>
    <property type="match status" value="1"/>
</dbReference>
<dbReference type="EMBL" id="AP018449">
    <property type="protein sequence ID" value="BBB89471.1"/>
    <property type="molecule type" value="Genomic_DNA"/>
</dbReference>
<dbReference type="FunFam" id="3.30.70.270:FF:000001">
    <property type="entry name" value="Diguanylate cyclase domain protein"/>
    <property type="match status" value="1"/>
</dbReference>
<reference evidence="4 5" key="1">
    <citation type="journal article" date="2018" name="Int. J. Syst. Evol. Microbiol.">
        <title>Methylomusa anaerophila gen. nov., sp. nov., an anaerobic methanol-utilizing bacterium isolated from a microbial fuel cell.</title>
        <authorList>
            <person name="Amano N."/>
            <person name="Yamamuro A."/>
            <person name="Miyahara M."/>
            <person name="Kouzuma A."/>
            <person name="Abe T."/>
            <person name="Watanabe K."/>
        </authorList>
    </citation>
    <scope>NUCLEOTIDE SEQUENCE [LARGE SCALE GENOMIC DNA]</scope>
    <source>
        <strain evidence="4 5">MMFC1</strain>
    </source>
</reference>
<dbReference type="InterPro" id="IPR029787">
    <property type="entry name" value="Nucleotide_cyclase"/>
</dbReference>
<feature type="transmembrane region" description="Helical" evidence="2">
    <location>
        <begin position="36"/>
        <end position="53"/>
    </location>
</feature>
<keyword evidence="2" id="KW-0812">Transmembrane</keyword>
<dbReference type="KEGG" id="mana:MAMMFC1_00104"/>
<evidence type="ECO:0000259" key="3">
    <source>
        <dbReference type="PROSITE" id="PS50887"/>
    </source>
</evidence>
<dbReference type="InterPro" id="IPR000160">
    <property type="entry name" value="GGDEF_dom"/>
</dbReference>
<evidence type="ECO:0000256" key="1">
    <source>
        <dbReference type="SAM" id="Coils"/>
    </source>
</evidence>
<feature type="domain" description="GGDEF" evidence="3">
    <location>
        <begin position="184"/>
        <end position="319"/>
    </location>
</feature>
<dbReference type="InterPro" id="IPR043128">
    <property type="entry name" value="Rev_trsase/Diguanyl_cyclase"/>
</dbReference>
<gene>
    <name evidence="4" type="primary">ycdT_1</name>
    <name evidence="4" type="ORF">MAMMFC1_00104</name>
</gene>
<dbReference type="OrthoDB" id="9759607at2"/>
<keyword evidence="2" id="KW-1133">Transmembrane helix</keyword>
<dbReference type="RefSeq" id="WP_158618584.1">
    <property type="nucleotide sequence ID" value="NZ_AP018449.1"/>
</dbReference>
<accession>A0A348AEH3</accession>
<dbReference type="PROSITE" id="PS50887">
    <property type="entry name" value="GGDEF"/>
    <property type="match status" value="1"/>
</dbReference>
<keyword evidence="2" id="KW-0472">Membrane</keyword>
<sequence>MKINTKLKSIMLLSAILPLFVVIVVGRTELARNYNFDRAAAIGMVTAILLGLLGPKLVERWLVTGSLAKIKDFCRQVKQNKYDGFDGLPNEEADSDAENEFISLMRDMNWMAHQIKCREQQLETTINDLTSTRSELLEQKQALEAANTSLLQMAMTDWMTKLPNRRHFFDHLEREMCRRNRNIRSISLIIIDVDHFKRVNDCYGHQVGDSVLIELAAVLQQGLRLSDLAARIGGEEFCLLLSDTGWEETLAVALRMQETIRNHVFHDCDGNVLQITCSMGMVHDRRPAAAEPELLYRYADRALYAAKEAGRNRVCYYDLESGVQPVSEQKISAS</sequence>
<dbReference type="NCBIfam" id="TIGR00254">
    <property type="entry name" value="GGDEF"/>
    <property type="match status" value="1"/>
</dbReference>
<dbReference type="PANTHER" id="PTHR45138:SF9">
    <property type="entry name" value="DIGUANYLATE CYCLASE DGCM-RELATED"/>
    <property type="match status" value="1"/>
</dbReference>
<dbReference type="PANTHER" id="PTHR45138">
    <property type="entry name" value="REGULATORY COMPONENTS OF SENSORY TRANSDUCTION SYSTEM"/>
    <property type="match status" value="1"/>
</dbReference>
<dbReference type="AlphaFoldDB" id="A0A348AEH3"/>
<dbReference type="Gene3D" id="3.30.70.270">
    <property type="match status" value="1"/>
</dbReference>